<keyword evidence="2" id="KW-1185">Reference proteome</keyword>
<proteinExistence type="predicted"/>
<comment type="caution">
    <text evidence="1">The sequence shown here is derived from an EMBL/GenBank/DDBJ whole genome shotgun (WGS) entry which is preliminary data.</text>
</comment>
<accession>A0A2T0VJU4</accession>
<dbReference type="EMBL" id="PVTL01000001">
    <property type="protein sequence ID" value="PRY70482.1"/>
    <property type="molecule type" value="Genomic_DNA"/>
</dbReference>
<dbReference type="Proteomes" id="UP000237983">
    <property type="component" value="Unassembled WGS sequence"/>
</dbReference>
<protein>
    <submittedName>
        <fullName evidence="1">Uncharacterized protein</fullName>
    </submittedName>
</protein>
<organism evidence="1 2">
    <name type="scientific">Glaciihabitans tibetensis</name>
    <dbReference type="NCBI Taxonomy" id="1266600"/>
    <lineage>
        <taxon>Bacteria</taxon>
        <taxon>Bacillati</taxon>
        <taxon>Actinomycetota</taxon>
        <taxon>Actinomycetes</taxon>
        <taxon>Micrococcales</taxon>
        <taxon>Microbacteriaceae</taxon>
        <taxon>Glaciihabitans</taxon>
    </lineage>
</organism>
<gene>
    <name evidence="1" type="ORF">B0I08_101618</name>
</gene>
<evidence type="ECO:0000313" key="2">
    <source>
        <dbReference type="Proteomes" id="UP000237983"/>
    </source>
</evidence>
<dbReference type="AlphaFoldDB" id="A0A2T0VJU4"/>
<reference evidence="1 2" key="1">
    <citation type="submission" date="2018-03" db="EMBL/GenBank/DDBJ databases">
        <title>Genomic Encyclopedia of Type Strains, Phase III (KMG-III): the genomes of soil and plant-associated and newly described type strains.</title>
        <authorList>
            <person name="Whitman W."/>
        </authorList>
    </citation>
    <scope>NUCLEOTIDE SEQUENCE [LARGE SCALE GENOMIC DNA]</scope>
    <source>
        <strain evidence="1 2">CGMCC 1.12484</strain>
    </source>
</reference>
<evidence type="ECO:0000313" key="1">
    <source>
        <dbReference type="EMBL" id="PRY70482.1"/>
    </source>
</evidence>
<name>A0A2T0VJU4_9MICO</name>
<sequence>MAAHVELVGVDLNVTHVVRATRARKDFDVIRRSFVRNSGAFGGAALLLGADVSVVGVCITHAPTLKPESGAVEG</sequence>